<dbReference type="CDD" id="cd12148">
    <property type="entry name" value="fungal_TF_MHR"/>
    <property type="match status" value="1"/>
</dbReference>
<dbReference type="PANTHER" id="PTHR31001">
    <property type="entry name" value="UNCHARACTERIZED TRANSCRIPTIONAL REGULATORY PROTEIN"/>
    <property type="match status" value="1"/>
</dbReference>
<keyword evidence="6" id="KW-1185">Reference proteome</keyword>
<dbReference type="EMBL" id="CABFWN010000004">
    <property type="protein sequence ID" value="VUG19240.1"/>
    <property type="molecule type" value="Genomic_DNA"/>
</dbReference>
<reference evidence="5 6" key="1">
    <citation type="submission" date="2019-07" db="EMBL/GenBank/DDBJ databases">
        <authorList>
            <person name="Friedrich A."/>
            <person name="Schacherer J."/>
        </authorList>
    </citation>
    <scope>NUCLEOTIDE SEQUENCE [LARGE SCALE GENOMIC DNA]</scope>
</reference>
<dbReference type="PANTHER" id="PTHR31001:SF40">
    <property type="entry name" value="ZN(II)2CYS6 TRANSCRIPTION FACTOR (EUROFUNG)"/>
    <property type="match status" value="1"/>
</dbReference>
<proteinExistence type="predicted"/>
<evidence type="ECO:0000256" key="3">
    <source>
        <dbReference type="SAM" id="MobiDB-lite"/>
    </source>
</evidence>
<evidence type="ECO:0000256" key="1">
    <source>
        <dbReference type="ARBA" id="ARBA00004123"/>
    </source>
</evidence>
<evidence type="ECO:0000313" key="5">
    <source>
        <dbReference type="EMBL" id="VUG19240.1"/>
    </source>
</evidence>
<sequence>MGNCQELSANDKDNTKNRCDHYDKLVTLEPDIHNFNLSMQRNFTFEGSVSSPRSFIRTTKHITPISMPRRDRSLQIMGNDSPNDLFPSFPKQSSISNVKHPIQFCTTVNEPERKRPIVRGLSEILNKDDNLTSVKKDVDKRGGVSTTETSASSIATSSSDTTPLSSPNNSHCESKIHHLLEASKDLVSLSASTAECKTVDNLQAASTGFFPFHQESFPRMQSTPEVEVDVQPKDRKGTVFTNILNSSLFKSAIEPREDLTILLDSVPDRKTCDNLLHRYSVSVHPIIPILDCKNFYLSYESFWNDPSSATLPFYIELFTILYCASVVKYEEDALTFPHEKIRERLPILKKYVGCAEIALSMYKFPRNITIEGLQATVVLHSVLRNDCRTNDSGSVGALVRLAQTVELNRDPLKYHGIADMGTVQRRRILWWQLVYLDVTTSLSNRLPPIISGDTYDTQFPTEYVKDCHGCFVLDQPIAFLNGRFRWAECTNKILHNAFNLKPLTDTVYHELYDEIENLSFYTTSLIQRVMDPVNTLPAHERFTSFSASILSTLPDRAYLLLYIGRTRKGNKNAYFTPGNSFSHGPDEHICLKGDLPDSSSIGNIRIEKLDEELIEHQIHLLSEFIKYGEMPNHKLFLWDIRKFQPIQAMLSLIKILLIQAKGIQAQNKFEEFYKHYDFRDDEKVKVIDKAIEKLSYLSVHTTKLCKNRWQLLKNLRCAVWEQLGVQSNRDVNYDLQTVTDSLSDEDDIRKEGHKVSESDWRKLLEDLDKLEDVVDENINIKVWDQKAGNYLT</sequence>
<feature type="domain" description="Xylanolytic transcriptional activator regulatory" evidence="4">
    <location>
        <begin position="276"/>
        <end position="462"/>
    </location>
</feature>
<dbReference type="Proteomes" id="UP000478008">
    <property type="component" value="Unassembled WGS sequence"/>
</dbReference>
<dbReference type="GO" id="GO:0006351">
    <property type="term" value="P:DNA-templated transcription"/>
    <property type="evidence" value="ECO:0007669"/>
    <property type="project" value="InterPro"/>
</dbReference>
<dbReference type="InterPro" id="IPR050613">
    <property type="entry name" value="Sec_Metabolite_Reg"/>
</dbReference>
<organism evidence="5 6">
    <name type="scientific">Dekkera bruxellensis</name>
    <name type="common">Brettanomyces custersii</name>
    <dbReference type="NCBI Taxonomy" id="5007"/>
    <lineage>
        <taxon>Eukaryota</taxon>
        <taxon>Fungi</taxon>
        <taxon>Dikarya</taxon>
        <taxon>Ascomycota</taxon>
        <taxon>Saccharomycotina</taxon>
        <taxon>Pichiomycetes</taxon>
        <taxon>Pichiales</taxon>
        <taxon>Pichiaceae</taxon>
        <taxon>Brettanomyces</taxon>
    </lineage>
</organism>
<evidence type="ECO:0000256" key="2">
    <source>
        <dbReference type="ARBA" id="ARBA00023242"/>
    </source>
</evidence>
<evidence type="ECO:0000313" key="6">
    <source>
        <dbReference type="Proteomes" id="UP000478008"/>
    </source>
</evidence>
<dbReference type="Pfam" id="PF04082">
    <property type="entry name" value="Fungal_trans"/>
    <property type="match status" value="1"/>
</dbReference>
<dbReference type="GO" id="GO:0008270">
    <property type="term" value="F:zinc ion binding"/>
    <property type="evidence" value="ECO:0007669"/>
    <property type="project" value="InterPro"/>
</dbReference>
<accession>A0A7D9H1I1</accession>
<dbReference type="AlphaFoldDB" id="A0A7D9H1I1"/>
<keyword evidence="2" id="KW-0539">Nucleus</keyword>
<gene>
    <name evidence="5" type="ORF">DEBR0S4_13850G</name>
</gene>
<name>A0A7D9H1I1_DEKBR</name>
<protein>
    <submittedName>
        <fullName evidence="5">DEBR0S4_13850g1_1</fullName>
    </submittedName>
</protein>
<dbReference type="GO" id="GO:0005634">
    <property type="term" value="C:nucleus"/>
    <property type="evidence" value="ECO:0007669"/>
    <property type="project" value="UniProtKB-SubCell"/>
</dbReference>
<feature type="region of interest" description="Disordered" evidence="3">
    <location>
        <begin position="136"/>
        <end position="172"/>
    </location>
</feature>
<dbReference type="InterPro" id="IPR007219">
    <property type="entry name" value="XnlR_reg_dom"/>
</dbReference>
<evidence type="ECO:0000259" key="4">
    <source>
        <dbReference type="Pfam" id="PF04082"/>
    </source>
</evidence>
<feature type="compositionally biased region" description="Low complexity" evidence="3">
    <location>
        <begin position="145"/>
        <end position="170"/>
    </location>
</feature>
<comment type="subcellular location">
    <subcellularLocation>
        <location evidence="1">Nucleus</location>
    </subcellularLocation>
</comment>
<dbReference type="GO" id="GO:0003677">
    <property type="term" value="F:DNA binding"/>
    <property type="evidence" value="ECO:0007669"/>
    <property type="project" value="InterPro"/>
</dbReference>